<keyword evidence="7" id="KW-1071">Ligand-gated ion channel</keyword>
<dbReference type="Gene3D" id="1.10.287.630">
    <property type="entry name" value="Helix hairpin bin"/>
    <property type="match status" value="1"/>
</dbReference>
<evidence type="ECO:0000256" key="9">
    <source>
        <dbReference type="SAM" id="Phobius"/>
    </source>
</evidence>
<dbReference type="InterPro" id="IPR005821">
    <property type="entry name" value="Ion_trans_dom"/>
</dbReference>
<protein>
    <recommendedName>
        <fullName evidence="10">Cyclic nucleotide-binding domain-containing protein</fullName>
    </recommendedName>
</protein>
<dbReference type="InterPro" id="IPR018490">
    <property type="entry name" value="cNMP-bd_dom_sf"/>
</dbReference>
<dbReference type="PANTHER" id="PTHR45638">
    <property type="entry name" value="CYCLIC NUCLEOTIDE-GATED CATION CHANNEL SUBUNIT A"/>
    <property type="match status" value="1"/>
</dbReference>
<dbReference type="Gene3D" id="1.10.287.70">
    <property type="match status" value="1"/>
</dbReference>
<evidence type="ECO:0000259" key="10">
    <source>
        <dbReference type="PROSITE" id="PS50042"/>
    </source>
</evidence>
<dbReference type="GO" id="GO:0017071">
    <property type="term" value="C:intracellular cyclic nucleotide activated cation channel complex"/>
    <property type="evidence" value="ECO:0007669"/>
    <property type="project" value="TreeGrafter"/>
</dbReference>
<dbReference type="GO" id="GO:0005223">
    <property type="term" value="F:intracellularly cGMP-activated cation channel activity"/>
    <property type="evidence" value="ECO:0007669"/>
    <property type="project" value="TreeGrafter"/>
</dbReference>
<feature type="domain" description="Cyclic nucleotide-binding" evidence="10">
    <location>
        <begin position="445"/>
        <end position="565"/>
    </location>
</feature>
<dbReference type="SMART" id="SM00100">
    <property type="entry name" value="cNMP"/>
    <property type="match status" value="1"/>
</dbReference>
<evidence type="ECO:0000313" key="11">
    <source>
        <dbReference type="EMBL" id="EFP08845.1"/>
    </source>
</evidence>
<name>E3NMS8_CAERE</name>
<keyword evidence="12" id="KW-1185">Reference proteome</keyword>
<evidence type="ECO:0000256" key="5">
    <source>
        <dbReference type="ARBA" id="ARBA00023065"/>
    </source>
</evidence>
<dbReference type="eggNOG" id="KOG3638">
    <property type="taxonomic scope" value="Eukaryota"/>
</dbReference>
<feature type="transmembrane region" description="Helical" evidence="9">
    <location>
        <begin position="60"/>
        <end position="85"/>
    </location>
</feature>
<keyword evidence="5" id="KW-0406">Ion transport</keyword>
<dbReference type="PROSITE" id="PS50042">
    <property type="entry name" value="CNMP_BINDING_3"/>
    <property type="match status" value="1"/>
</dbReference>
<dbReference type="OMA" id="EYLPWPY"/>
<dbReference type="Proteomes" id="UP000008281">
    <property type="component" value="Unassembled WGS sequence"/>
</dbReference>
<dbReference type="SUPFAM" id="SSF51206">
    <property type="entry name" value="cAMP-binding domain-like"/>
    <property type="match status" value="1"/>
</dbReference>
<gene>
    <name evidence="11" type="ORF">CRE_11547</name>
</gene>
<dbReference type="InterPro" id="IPR018488">
    <property type="entry name" value="cNMP-bd_CS"/>
</dbReference>
<keyword evidence="6 9" id="KW-0472">Membrane</keyword>
<evidence type="ECO:0000256" key="2">
    <source>
        <dbReference type="ARBA" id="ARBA00022448"/>
    </source>
</evidence>
<comment type="subcellular location">
    <subcellularLocation>
        <location evidence="1">Membrane</location>
        <topology evidence="1">Multi-pass membrane protein</topology>
    </subcellularLocation>
</comment>
<dbReference type="GO" id="GO:0005886">
    <property type="term" value="C:plasma membrane"/>
    <property type="evidence" value="ECO:0007669"/>
    <property type="project" value="TreeGrafter"/>
</dbReference>
<keyword evidence="3 9" id="KW-0812">Transmembrane</keyword>
<feature type="transmembrane region" description="Helical" evidence="9">
    <location>
        <begin position="154"/>
        <end position="172"/>
    </location>
</feature>
<dbReference type="CDD" id="cd00038">
    <property type="entry name" value="CAP_ED"/>
    <property type="match status" value="1"/>
</dbReference>
<proteinExistence type="predicted"/>
<dbReference type="SUPFAM" id="SSF81324">
    <property type="entry name" value="Voltage-gated potassium channels"/>
    <property type="match status" value="1"/>
</dbReference>
<dbReference type="PROSITE" id="PS00888">
    <property type="entry name" value="CNMP_BINDING_1"/>
    <property type="match status" value="1"/>
</dbReference>
<dbReference type="InParanoid" id="E3NMS8"/>
<feature type="transmembrane region" description="Helical" evidence="9">
    <location>
        <begin position="655"/>
        <end position="674"/>
    </location>
</feature>
<organism evidence="12">
    <name type="scientific">Caenorhabditis remanei</name>
    <name type="common">Caenorhabditis vulgaris</name>
    <dbReference type="NCBI Taxonomy" id="31234"/>
    <lineage>
        <taxon>Eukaryota</taxon>
        <taxon>Metazoa</taxon>
        <taxon>Ecdysozoa</taxon>
        <taxon>Nematoda</taxon>
        <taxon>Chromadorea</taxon>
        <taxon>Rhabditida</taxon>
        <taxon>Rhabditina</taxon>
        <taxon>Rhabditomorpha</taxon>
        <taxon>Rhabditoidea</taxon>
        <taxon>Rhabditidae</taxon>
        <taxon>Peloderinae</taxon>
        <taxon>Caenorhabditis</taxon>
    </lineage>
</organism>
<dbReference type="GO" id="GO:0030553">
    <property type="term" value="F:cGMP binding"/>
    <property type="evidence" value="ECO:0007669"/>
    <property type="project" value="TreeGrafter"/>
</dbReference>
<evidence type="ECO:0000256" key="8">
    <source>
        <dbReference type="ARBA" id="ARBA00023303"/>
    </source>
</evidence>
<dbReference type="InterPro" id="IPR014710">
    <property type="entry name" value="RmlC-like_jellyroll"/>
</dbReference>
<sequence length="839" mass="97706">MSEQTGQKPSNLYERKRRMSKKLDDADLIPQHFEYENQYEKWRAANPRIEFDFSVDQSGYIYWVWTFIVVCGCLYNIIVLSVLAFENIRTAYIEKFLPINIAFDVIFFLDIIIRSMLCGLKVIVIKQKEYVSAFYEDGVLVTEFAETRRNYLHSFYFGIDLLAIFPFDYLLIRKTSAAFCRINRFLKIYRIANFIAQSYGKLTQVTISLSKIITACFLLFHVNACVFYIISVNSDTSSWDGVNATFDDDEFLPWPYTPEKITDAYFVGCDGRSDCYNPHFYYDEAREDHLVELYHFWRMNNRTQIFNFSTFTKEYTLSMYWSAMTMTTLGEQPAPNTSLQNAFEIVNTLAGLLLFAVIMGSVGDLVANANAVKTYWQTLMDGLKQYMTYRNLNESLQTKVLKYCEYEMGEETIMKEHEVRDELPTKLYGHVTTSIIGSSLVKSPLFRLSERSFLNDISELLEPHYFCPGDVVIEKGQLCSSMFIIVCGQMVEITDDDEIDHFEGEILGDVNLIWFNNHLNHNRHQNNFISSAFSQIHMLSRDDFFKVLGSYDLKLKRRLCDVAFYLQRQRGELDDKKRSLVENEDMESNLKRLAIDTLDLHDKMTVVEEEFWVSMDTEKEKSARSCMPSSSRSGDARMAHVKFSMKTKQRVFKTLFRFFTGMWCQLVILLLSFLGQCLSDYCGSDQIAYGMEVHHSGVIRLLCSKPSCYDKNYSDCPERADSPKGCKKTNDWVGGFEKNIEGDLSIMCCEFDGLEKFAKIRYSDVRIRRGEFFEGEEKENSDGDVIRFDAIKDIRMHRDTEGKAYYNLTILSFDCESIPDVKPAWLQKSQWPYFQYAKN</sequence>
<feature type="transmembrane region" description="Helical" evidence="9">
    <location>
        <begin position="345"/>
        <end position="367"/>
    </location>
</feature>
<evidence type="ECO:0000256" key="4">
    <source>
        <dbReference type="ARBA" id="ARBA00022989"/>
    </source>
</evidence>
<dbReference type="OrthoDB" id="421226at2759"/>
<feature type="transmembrane region" description="Helical" evidence="9">
    <location>
        <begin position="97"/>
        <end position="117"/>
    </location>
</feature>
<dbReference type="Gene3D" id="2.60.120.10">
    <property type="entry name" value="Jelly Rolls"/>
    <property type="match status" value="1"/>
</dbReference>
<dbReference type="AlphaFoldDB" id="E3NMS8"/>
<evidence type="ECO:0000313" key="12">
    <source>
        <dbReference type="Proteomes" id="UP000008281"/>
    </source>
</evidence>
<dbReference type="EMBL" id="DS269104">
    <property type="protein sequence ID" value="EFP08845.1"/>
    <property type="molecule type" value="Genomic_DNA"/>
</dbReference>
<dbReference type="HOGENOM" id="CLU_005746_12_0_1"/>
<dbReference type="InterPro" id="IPR000595">
    <property type="entry name" value="cNMP-bd_dom"/>
</dbReference>
<feature type="transmembrane region" description="Helical" evidence="9">
    <location>
        <begin position="212"/>
        <end position="230"/>
    </location>
</feature>
<evidence type="ECO:0000256" key="7">
    <source>
        <dbReference type="ARBA" id="ARBA00023286"/>
    </source>
</evidence>
<keyword evidence="8" id="KW-0407">Ion channel</keyword>
<accession>E3NMS8</accession>
<dbReference type="STRING" id="31234.E3NMS8"/>
<evidence type="ECO:0000256" key="6">
    <source>
        <dbReference type="ARBA" id="ARBA00023136"/>
    </source>
</evidence>
<reference evidence="11" key="1">
    <citation type="submission" date="2007-07" db="EMBL/GenBank/DDBJ databases">
        <title>PCAP assembly of the Caenorhabditis remanei genome.</title>
        <authorList>
            <consortium name="The Caenorhabditis remanei Sequencing Consortium"/>
            <person name="Wilson R.K."/>
        </authorList>
    </citation>
    <scope>NUCLEOTIDE SEQUENCE [LARGE SCALE GENOMIC DNA]</scope>
    <source>
        <strain evidence="11">PB4641</strain>
    </source>
</reference>
<evidence type="ECO:0000256" key="1">
    <source>
        <dbReference type="ARBA" id="ARBA00004141"/>
    </source>
</evidence>
<dbReference type="Pfam" id="PF00520">
    <property type="entry name" value="Ion_trans"/>
    <property type="match status" value="1"/>
</dbReference>
<evidence type="ECO:0000256" key="3">
    <source>
        <dbReference type="ARBA" id="ARBA00022692"/>
    </source>
</evidence>
<keyword evidence="4 9" id="KW-1133">Transmembrane helix</keyword>
<dbReference type="InterPro" id="IPR050866">
    <property type="entry name" value="CNG_cation_channel"/>
</dbReference>
<dbReference type="eggNOG" id="KOG0500">
    <property type="taxonomic scope" value="Eukaryota"/>
</dbReference>
<dbReference type="FunCoup" id="E3NMS8">
    <property type="interactions" value="3"/>
</dbReference>
<dbReference type="PANTHER" id="PTHR45638:SF14">
    <property type="entry name" value="CYCLIC NUCLEOTIDE-BINDING DOMAIN-CONTAINING PROTEIN"/>
    <property type="match status" value="1"/>
</dbReference>
<dbReference type="GO" id="GO:0005222">
    <property type="term" value="F:intracellularly cAMP-activated cation channel activity"/>
    <property type="evidence" value="ECO:0007669"/>
    <property type="project" value="TreeGrafter"/>
</dbReference>
<keyword evidence="2" id="KW-0813">Transport</keyword>
<dbReference type="GO" id="GO:0044877">
    <property type="term" value="F:protein-containing complex binding"/>
    <property type="evidence" value="ECO:0007669"/>
    <property type="project" value="TreeGrafter"/>
</dbReference>